<evidence type="ECO:0000256" key="5">
    <source>
        <dbReference type="ARBA" id="ARBA00022692"/>
    </source>
</evidence>
<dbReference type="Gene3D" id="2.30.42.10">
    <property type="match status" value="1"/>
</dbReference>
<evidence type="ECO:0000313" key="13">
    <source>
        <dbReference type="EMBL" id="ATF27143.1"/>
    </source>
</evidence>
<comment type="cofactor">
    <cofactor evidence="1 11">
        <name>Zn(2+)</name>
        <dbReference type="ChEBI" id="CHEBI:29105"/>
    </cofactor>
</comment>
<dbReference type="InterPro" id="IPR036034">
    <property type="entry name" value="PDZ_sf"/>
</dbReference>
<keyword evidence="7 11" id="KW-0862">Zinc</keyword>
<keyword evidence="11" id="KW-0479">Metal-binding</keyword>
<feature type="transmembrane region" description="Helical" evidence="11">
    <location>
        <begin position="6"/>
        <end position="25"/>
    </location>
</feature>
<feature type="transmembrane region" description="Helical" evidence="11">
    <location>
        <begin position="395"/>
        <end position="413"/>
    </location>
</feature>
<keyword evidence="6 11" id="KW-0378">Hydrolase</keyword>
<organism evidence="13 14">
    <name type="scientific">Brochothrix thermosphacta</name>
    <name type="common">Microbacterium thermosphactum</name>
    <dbReference type="NCBI Taxonomy" id="2756"/>
    <lineage>
        <taxon>Bacteria</taxon>
        <taxon>Bacillati</taxon>
        <taxon>Bacillota</taxon>
        <taxon>Bacilli</taxon>
        <taxon>Bacillales</taxon>
        <taxon>Listeriaceae</taxon>
        <taxon>Brochothrix</taxon>
    </lineage>
</organism>
<feature type="transmembrane region" description="Helical" evidence="11">
    <location>
        <begin position="305"/>
        <end position="324"/>
    </location>
</feature>
<dbReference type="Pfam" id="PF02163">
    <property type="entry name" value="Peptidase_M50"/>
    <property type="match status" value="1"/>
</dbReference>
<evidence type="ECO:0000313" key="14">
    <source>
        <dbReference type="Proteomes" id="UP000243591"/>
    </source>
</evidence>
<comment type="subcellular location">
    <subcellularLocation>
        <location evidence="2">Membrane</location>
        <topology evidence="2">Multi-pass membrane protein</topology>
    </subcellularLocation>
</comment>
<evidence type="ECO:0000256" key="8">
    <source>
        <dbReference type="ARBA" id="ARBA00022989"/>
    </source>
</evidence>
<gene>
    <name evidence="13" type="primary">rseP</name>
    <name evidence="13" type="ORF">CNY62_12620</name>
</gene>
<feature type="domain" description="Peptidase M50" evidence="12">
    <location>
        <begin position="6"/>
        <end position="407"/>
    </location>
</feature>
<keyword evidence="10 11" id="KW-0472">Membrane</keyword>
<dbReference type="CDD" id="cd23081">
    <property type="entry name" value="cpPDZ_EcRseP-like"/>
    <property type="match status" value="1"/>
</dbReference>
<protein>
    <recommendedName>
        <fullName evidence="11">Zinc metalloprotease</fullName>
        <ecNumber evidence="11">3.4.24.-</ecNumber>
    </recommendedName>
</protein>
<reference evidence="13 14" key="1">
    <citation type="submission" date="2017-09" db="EMBL/GenBank/DDBJ databases">
        <title>Complete Genome Sequences of Two Strains of the Meat Spoilage Bacterium Brochothrix thermosphacta Isolated from Ground Chicken.</title>
        <authorList>
            <person name="Paoli G.C."/>
            <person name="Wijey C."/>
            <person name="Chen C.-Y."/>
            <person name="Nguyen L."/>
            <person name="Yan X."/>
            <person name="Irwin P.L."/>
        </authorList>
    </citation>
    <scope>NUCLEOTIDE SEQUENCE [LARGE SCALE GENOMIC DNA]</scope>
    <source>
        <strain evidence="13 14">BI</strain>
    </source>
</reference>
<dbReference type="SUPFAM" id="SSF50156">
    <property type="entry name" value="PDZ domain-like"/>
    <property type="match status" value="1"/>
</dbReference>
<evidence type="ECO:0000256" key="7">
    <source>
        <dbReference type="ARBA" id="ARBA00022833"/>
    </source>
</evidence>
<evidence type="ECO:0000256" key="10">
    <source>
        <dbReference type="ARBA" id="ARBA00023136"/>
    </source>
</evidence>
<evidence type="ECO:0000256" key="1">
    <source>
        <dbReference type="ARBA" id="ARBA00001947"/>
    </source>
</evidence>
<evidence type="ECO:0000256" key="3">
    <source>
        <dbReference type="ARBA" id="ARBA00007931"/>
    </source>
</evidence>
<evidence type="ECO:0000256" key="6">
    <source>
        <dbReference type="ARBA" id="ARBA00022801"/>
    </source>
</evidence>
<dbReference type="PANTHER" id="PTHR42837">
    <property type="entry name" value="REGULATOR OF SIGMA-E PROTEASE RSEP"/>
    <property type="match status" value="1"/>
</dbReference>
<keyword evidence="14" id="KW-1185">Reference proteome</keyword>
<dbReference type="GO" id="GO:0046872">
    <property type="term" value="F:metal ion binding"/>
    <property type="evidence" value="ECO:0007669"/>
    <property type="project" value="UniProtKB-KW"/>
</dbReference>
<dbReference type="AlphaFoldDB" id="A0A1D2LV06"/>
<evidence type="ECO:0000259" key="12">
    <source>
        <dbReference type="Pfam" id="PF02163"/>
    </source>
</evidence>
<keyword evidence="9 11" id="KW-0482">Metalloprotease</keyword>
<proteinExistence type="inferred from homology"/>
<dbReference type="STRING" id="2756.BFR44_03495"/>
<evidence type="ECO:0000256" key="2">
    <source>
        <dbReference type="ARBA" id="ARBA00004141"/>
    </source>
</evidence>
<dbReference type="OrthoDB" id="9782003at2"/>
<keyword evidence="4 13" id="KW-0645">Protease</keyword>
<dbReference type="RefSeq" id="WP_029091781.1">
    <property type="nucleotide sequence ID" value="NZ_CBCPHX010000001.1"/>
</dbReference>
<evidence type="ECO:0000256" key="4">
    <source>
        <dbReference type="ARBA" id="ARBA00022670"/>
    </source>
</evidence>
<sequence length="422" mass="46544">MENIIAFIVVFGLLVFFHELGHFLFAKNAGILVREFAIGFGPKIFSYKKKETLYTIRLLPLGGYVQMAGQDDEPIVLNAGYRVGLLFNDAGEVKQIVTSNLEKYPNIEPFEVASAELETSLFIKGIVLGDETEELITYTVARDCEIVDGNDKRAIAPYDRQFRSKSWIHRFMTIAAGPVFNFILAFFLFIIFAFASGGVPSNDARMGDVQSGSAAATAGIKENDLIKEIDGKKIATWTDMTTIVRANPDKKLNFAIERNGEIEKIVVTPKKVTQGEEKVGQIGVMAPKDSSIGAKLSYGVDQTVFWFKQIFVSLGNLITGGFSLDKLGGPVYIYQSTAAVVNNGAIMLLQWGAVLSINLGIINLLPIPALDGGRLLFLIVEAIRRKPLDSKKEGMVTVIGFALLMLLMVLVTWNDITRFFFK</sequence>
<dbReference type="NCBIfam" id="TIGR00054">
    <property type="entry name" value="RIP metalloprotease RseP"/>
    <property type="match status" value="1"/>
</dbReference>
<dbReference type="PANTHER" id="PTHR42837:SF2">
    <property type="entry name" value="MEMBRANE METALLOPROTEASE ARASP2, CHLOROPLASTIC-RELATED"/>
    <property type="match status" value="1"/>
</dbReference>
<keyword evidence="5 11" id="KW-0812">Transmembrane</keyword>
<dbReference type="Proteomes" id="UP000243591">
    <property type="component" value="Chromosome"/>
</dbReference>
<dbReference type="CDD" id="cd06163">
    <property type="entry name" value="S2P-M50_PDZ_RseP-like"/>
    <property type="match status" value="1"/>
</dbReference>
<dbReference type="GO" id="GO:0004222">
    <property type="term" value="F:metalloendopeptidase activity"/>
    <property type="evidence" value="ECO:0007669"/>
    <property type="project" value="InterPro"/>
</dbReference>
<comment type="similarity">
    <text evidence="3 11">Belongs to the peptidase M50B family.</text>
</comment>
<accession>A0A1D2LV06</accession>
<dbReference type="GO" id="GO:0016020">
    <property type="term" value="C:membrane"/>
    <property type="evidence" value="ECO:0007669"/>
    <property type="project" value="UniProtKB-SubCell"/>
</dbReference>
<name>A0A1D2LV06_BROTH</name>
<evidence type="ECO:0000256" key="11">
    <source>
        <dbReference type="RuleBase" id="RU362031"/>
    </source>
</evidence>
<feature type="transmembrane region" description="Helical" evidence="11">
    <location>
        <begin position="171"/>
        <end position="195"/>
    </location>
</feature>
<keyword evidence="8 11" id="KW-1133">Transmembrane helix</keyword>
<evidence type="ECO:0000256" key="9">
    <source>
        <dbReference type="ARBA" id="ARBA00023049"/>
    </source>
</evidence>
<dbReference type="EMBL" id="CP023483">
    <property type="protein sequence ID" value="ATF27143.1"/>
    <property type="molecule type" value="Genomic_DNA"/>
</dbReference>
<dbReference type="GO" id="GO:0006508">
    <property type="term" value="P:proteolysis"/>
    <property type="evidence" value="ECO:0007669"/>
    <property type="project" value="UniProtKB-KW"/>
</dbReference>
<dbReference type="EC" id="3.4.24.-" evidence="11"/>
<dbReference type="InterPro" id="IPR008915">
    <property type="entry name" value="Peptidase_M50"/>
</dbReference>
<dbReference type="InterPro" id="IPR004387">
    <property type="entry name" value="Pept_M50_Zn"/>
</dbReference>
<dbReference type="KEGG" id="bths:CNY62_12620"/>